<dbReference type="SMART" id="SM00849">
    <property type="entry name" value="Lactamase_B"/>
    <property type="match status" value="1"/>
</dbReference>
<name>A0ABQ3TNA7_9ACTN</name>
<evidence type="ECO:0000256" key="1">
    <source>
        <dbReference type="SAM" id="MobiDB-lite"/>
    </source>
</evidence>
<feature type="region of interest" description="Disordered" evidence="1">
    <location>
        <begin position="208"/>
        <end position="229"/>
    </location>
</feature>
<comment type="caution">
    <text evidence="3">The sequence shown here is derived from an EMBL/GenBank/DDBJ whole genome shotgun (WGS) entry which is preliminary data.</text>
</comment>
<feature type="compositionally biased region" description="Low complexity" evidence="1">
    <location>
        <begin position="1"/>
        <end position="12"/>
    </location>
</feature>
<gene>
    <name evidence="3" type="ORF">Sspor_74420</name>
</gene>
<feature type="compositionally biased region" description="Basic and acidic residues" evidence="1">
    <location>
        <begin position="208"/>
        <end position="226"/>
    </location>
</feature>
<organism evidence="3 4">
    <name type="scientific">Streptomyces spororaveus</name>
    <dbReference type="NCBI Taxonomy" id="284039"/>
    <lineage>
        <taxon>Bacteria</taxon>
        <taxon>Bacillati</taxon>
        <taxon>Actinomycetota</taxon>
        <taxon>Actinomycetes</taxon>
        <taxon>Kitasatosporales</taxon>
        <taxon>Streptomycetaceae</taxon>
        <taxon>Streptomyces</taxon>
    </lineage>
</organism>
<dbReference type="Gene3D" id="3.60.15.10">
    <property type="entry name" value="Ribonuclease Z/Hydroxyacylglutathione hydrolase-like"/>
    <property type="match status" value="1"/>
</dbReference>
<sequence length="275" mass="27937">MSDPTGGAVSGPASGGARGADPLRLTVLGSATPYPRADNPCSGYLVSGGGTRLWMDAGSGTLGPLQRYVGLGELDAVWISHLHADHSADLLTAYYGLLFADVERAAPLPLFGPPGTADRLAGFLTHGTERSPVESAFAVHELSDGHRARVGALTLTSRAVAHGMPAFAVRVEAGGHSLVYSGDTAPCPALTALAEGCDVLLCEAESARRPAPDEGEHLHHTPEEAGRTAAAARAGRLVVTHVGRGLGADEAVARASAHYGGPVDHAAPGAVFPVG</sequence>
<dbReference type="EMBL" id="BNED01000005">
    <property type="protein sequence ID" value="GHI81881.1"/>
    <property type="molecule type" value="Genomic_DNA"/>
</dbReference>
<dbReference type="PANTHER" id="PTHR46018:SF4">
    <property type="entry name" value="METALLO-HYDROLASE YHFI-RELATED"/>
    <property type="match status" value="1"/>
</dbReference>
<dbReference type="RefSeq" id="WP_202202931.1">
    <property type="nucleotide sequence ID" value="NZ_BAAATO010000003.1"/>
</dbReference>
<dbReference type="InterPro" id="IPR001279">
    <property type="entry name" value="Metallo-B-lactamas"/>
</dbReference>
<protein>
    <submittedName>
        <fullName evidence="3">MBL fold metallo-hydrolase</fullName>
    </submittedName>
</protein>
<reference evidence="4" key="1">
    <citation type="submission" date="2023-07" db="EMBL/GenBank/DDBJ databases">
        <title>Whole genome shotgun sequence of Streptomyces spororaveus NBRC 15456.</title>
        <authorList>
            <person name="Komaki H."/>
            <person name="Tamura T."/>
        </authorList>
    </citation>
    <scope>NUCLEOTIDE SEQUENCE [LARGE SCALE GENOMIC DNA]</scope>
    <source>
        <strain evidence="4">NBRC 15456</strain>
    </source>
</reference>
<dbReference type="PANTHER" id="PTHR46018">
    <property type="entry name" value="ZINC PHOSPHODIESTERASE ELAC PROTEIN 1"/>
    <property type="match status" value="1"/>
</dbReference>
<proteinExistence type="predicted"/>
<evidence type="ECO:0000313" key="4">
    <source>
        <dbReference type="Proteomes" id="UP000608522"/>
    </source>
</evidence>
<feature type="domain" description="Metallo-beta-lactamase" evidence="2">
    <location>
        <begin position="40"/>
        <end position="220"/>
    </location>
</feature>
<dbReference type="Pfam" id="PF12706">
    <property type="entry name" value="Lactamase_B_2"/>
    <property type="match status" value="1"/>
</dbReference>
<dbReference type="Proteomes" id="UP000608522">
    <property type="component" value="Unassembled WGS sequence"/>
</dbReference>
<dbReference type="InterPro" id="IPR036866">
    <property type="entry name" value="RibonucZ/Hydroxyglut_hydro"/>
</dbReference>
<evidence type="ECO:0000313" key="3">
    <source>
        <dbReference type="EMBL" id="GHI81881.1"/>
    </source>
</evidence>
<dbReference type="SUPFAM" id="SSF56281">
    <property type="entry name" value="Metallo-hydrolase/oxidoreductase"/>
    <property type="match status" value="1"/>
</dbReference>
<keyword evidence="4" id="KW-1185">Reference proteome</keyword>
<feature type="region of interest" description="Disordered" evidence="1">
    <location>
        <begin position="1"/>
        <end position="21"/>
    </location>
</feature>
<dbReference type="CDD" id="cd07716">
    <property type="entry name" value="RNaseZ_short-form-like_MBL-fold"/>
    <property type="match status" value="1"/>
</dbReference>
<accession>A0ABQ3TNA7</accession>
<evidence type="ECO:0000259" key="2">
    <source>
        <dbReference type="SMART" id="SM00849"/>
    </source>
</evidence>